<sequence>MESNSLWHIDAFGRVVEIDKKYQAEEMYLSPVDGRLKPLFVQGMKHDPHEPGGTEATGRWQRCGPPVMRVSLILRLVHWTYSSMVVLKWIPSCLLLLPMLFWPQNLEGTWRNNGNYDQVCAFDRQYPRVARNHKENRDRNDGDATRERENGEESLQPLLSDGHIEMTSISRASGASAINDNSSIKEIQDDYDDLLPRHLGPRFLCFLQYDPNGNLTGCETRLVADWVREHGDDSDTDFVFLSYTRKQFCVATSEELTNWDVDSTTRETLFGIAPQDREMLREYGIKAALAAGKHAFWLDFECIRDADGLSKATSQSFDVYRICDIVRAAHSLAILVGPPLQSRYSPATEQLYSPEALAQWLSEWGTRLWTLPEILLISSEKRVKIFVVDGPSTPLEWAKRHFASRSIWRDAKLVRQLIDHYESSIHLKPLELISIALDCFTRRSTEQFNQADIVYALMGLLRRRPAVNKSDTSFIAFARLSLVNDTESLLERLICLQPTHPGLPWYDQGDFWSSKLWDVEPTCQVAGIVDDGTVTLDSAYGATIQWDSMEQVHFIKRSTFMRALAKVVLRGVPVYLVSGLVMTITGAAIKQNGSPTLPLLIPGIIILIPSVIILIFAPAMLLNIYDGKFWSTQALFIGMEGVPSELGYVEKRLFGSARGRLKWSVAGSQLSRHELSPKGECVGLPPLLDNNDHLPVFTLFDTFSMTAVAFRSARPPTSVVVFGREGGMQRAALCSYDWKRNIFAREQIIRLKTTVLDRMPRMERFRFSLERQPAPDSAQGTSSYYRPREPVSKLNVDSYTGGAFGKWTTDVALLPYMFVMIGQIPADDIDLMSLVYFFGFLVAQIFVPFCFRRISMRYVTGGVGILAYVISLTGDLVSIRGVTVSYQARNALQLWAGVVQGLLSSSFVFLTREWYGPTPSGAFRLLIWTCGLPLFTGIWKQTIDLALSSSHGFPSYLLTFDVVCLLLSVYACFFVVGQQGSLNFVIIALLPTALLLLAGVVFRTAPKLRVPVILLFLCITFALAISRDNNPPILKASHYLFIMFPDIIQFLIWALLITESQEPAWRVETLAVTMAGYAVGRIVLIAVKGSRMLILRDDSSILPLAMLLPRLMVGHALFRPVTGTKLRPLIGPAGRMIRYFQHDTGPKLFHSRTPLGSRRTNDGLIFPYPIHNIDRDDWLLQDDTLEEGLYSLPYDAISTVVKKAISTHLLGDGSEVDNIKLETLCCGPFSDGVTHVVGGDDYEYEPDELSIMTFRFPDPMQDGYDMLLYLGLWQNPHSSGDDDVTPLEEDLEHDKSLHSIADLQYRELLRYGNYDWNRMEDDGGKDNDERRDEEARRVTITASPVRFTTRYTPGFLPHGPAGDYVLRGWPGDYPAAVAREKAANPGQTAKRSREKRDRTTGADRHIPLLPIHW</sequence>
<keyword evidence="2" id="KW-1133">Transmembrane helix</keyword>
<evidence type="ECO:0000256" key="1">
    <source>
        <dbReference type="SAM" id="MobiDB-lite"/>
    </source>
</evidence>
<feature type="compositionally biased region" description="Basic and acidic residues" evidence="1">
    <location>
        <begin position="1394"/>
        <end position="1406"/>
    </location>
</feature>
<feature type="transmembrane region" description="Helical" evidence="2">
    <location>
        <begin position="953"/>
        <end position="975"/>
    </location>
</feature>
<feature type="transmembrane region" description="Helical" evidence="2">
    <location>
        <begin position="1038"/>
        <end position="1057"/>
    </location>
</feature>
<feature type="transmembrane region" description="Helical" evidence="2">
    <location>
        <begin position="567"/>
        <end position="589"/>
    </location>
</feature>
<feature type="region of interest" description="Disordered" evidence="1">
    <location>
        <begin position="1379"/>
        <end position="1406"/>
    </location>
</feature>
<feature type="compositionally biased region" description="Basic and acidic residues" evidence="1">
    <location>
        <begin position="132"/>
        <end position="151"/>
    </location>
</feature>
<evidence type="ECO:0000313" key="4">
    <source>
        <dbReference type="Proteomes" id="UP001396898"/>
    </source>
</evidence>
<protein>
    <recommendedName>
        <fullName evidence="5">Heterokaryon incompatibility domain-containing protein</fullName>
    </recommendedName>
</protein>
<feature type="transmembrane region" description="Helical" evidence="2">
    <location>
        <begin position="858"/>
        <end position="879"/>
    </location>
</feature>
<gene>
    <name evidence="3" type="ORF">PG991_012089</name>
</gene>
<evidence type="ECO:0008006" key="5">
    <source>
        <dbReference type="Google" id="ProtNLM"/>
    </source>
</evidence>
<accession>A0ABR1RFZ8</accession>
<dbReference type="EMBL" id="JAQQWI010000016">
    <property type="protein sequence ID" value="KAK8009538.1"/>
    <property type="molecule type" value="Genomic_DNA"/>
</dbReference>
<feature type="transmembrane region" description="Helical" evidence="2">
    <location>
        <begin position="601"/>
        <end position="625"/>
    </location>
</feature>
<feature type="region of interest" description="Disordered" evidence="1">
    <location>
        <begin position="131"/>
        <end position="157"/>
    </location>
</feature>
<feature type="transmembrane region" description="Helical" evidence="2">
    <location>
        <begin position="1008"/>
        <end position="1026"/>
    </location>
</feature>
<feature type="transmembrane region" description="Helical" evidence="2">
    <location>
        <begin position="891"/>
        <end position="910"/>
    </location>
</feature>
<feature type="transmembrane region" description="Helical" evidence="2">
    <location>
        <begin position="831"/>
        <end position="851"/>
    </location>
</feature>
<keyword evidence="2" id="KW-0472">Membrane</keyword>
<feature type="transmembrane region" description="Helical" evidence="2">
    <location>
        <begin position="982"/>
        <end position="1002"/>
    </location>
</feature>
<evidence type="ECO:0000256" key="2">
    <source>
        <dbReference type="SAM" id="Phobius"/>
    </source>
</evidence>
<comment type="caution">
    <text evidence="3">The sequence shown here is derived from an EMBL/GenBank/DDBJ whole genome shotgun (WGS) entry which is preliminary data.</text>
</comment>
<reference evidence="3 4" key="1">
    <citation type="submission" date="2023-01" db="EMBL/GenBank/DDBJ databases">
        <title>Analysis of 21 Apiospora genomes using comparative genomics revels a genus with tremendous synthesis potential of carbohydrate active enzymes and secondary metabolites.</title>
        <authorList>
            <person name="Sorensen T."/>
        </authorList>
    </citation>
    <scope>NUCLEOTIDE SEQUENCE [LARGE SCALE GENOMIC DNA]</scope>
    <source>
        <strain evidence="3 4">CBS 20057</strain>
    </source>
</reference>
<evidence type="ECO:0000313" key="3">
    <source>
        <dbReference type="EMBL" id="KAK8009538.1"/>
    </source>
</evidence>
<keyword evidence="4" id="KW-1185">Reference proteome</keyword>
<feature type="transmembrane region" description="Helical" evidence="2">
    <location>
        <begin position="922"/>
        <end position="941"/>
    </location>
</feature>
<keyword evidence="2" id="KW-0812">Transmembrane</keyword>
<organism evidence="3 4">
    <name type="scientific">Apiospora marii</name>
    <dbReference type="NCBI Taxonomy" id="335849"/>
    <lineage>
        <taxon>Eukaryota</taxon>
        <taxon>Fungi</taxon>
        <taxon>Dikarya</taxon>
        <taxon>Ascomycota</taxon>
        <taxon>Pezizomycotina</taxon>
        <taxon>Sordariomycetes</taxon>
        <taxon>Xylariomycetidae</taxon>
        <taxon>Amphisphaeriales</taxon>
        <taxon>Apiosporaceae</taxon>
        <taxon>Apiospora</taxon>
    </lineage>
</organism>
<dbReference type="Proteomes" id="UP001396898">
    <property type="component" value="Unassembled WGS sequence"/>
</dbReference>
<name>A0ABR1RFZ8_9PEZI</name>
<proteinExistence type="predicted"/>